<evidence type="ECO:0008006" key="4">
    <source>
        <dbReference type="Google" id="ProtNLM"/>
    </source>
</evidence>
<accession>A0A0Q1DYN5</accession>
<evidence type="ECO:0000313" key="3">
    <source>
        <dbReference type="Proteomes" id="UP000050517"/>
    </source>
</evidence>
<protein>
    <recommendedName>
        <fullName evidence="4">DUF4439 domain-containing protein</fullName>
    </recommendedName>
</protein>
<organism evidence="2 3">
    <name type="scientific">Corynebacterium oculi</name>
    <dbReference type="NCBI Taxonomy" id="1544416"/>
    <lineage>
        <taxon>Bacteria</taxon>
        <taxon>Bacillati</taxon>
        <taxon>Actinomycetota</taxon>
        <taxon>Actinomycetes</taxon>
        <taxon>Mycobacteriales</taxon>
        <taxon>Corynebacteriaceae</taxon>
        <taxon>Corynebacterium</taxon>
    </lineage>
</organism>
<dbReference type="PATRIC" id="fig|1544416.3.peg.507"/>
<evidence type="ECO:0000313" key="2">
    <source>
        <dbReference type="EMBL" id="KQB85364.1"/>
    </source>
</evidence>
<sequence>MHVSLPFRSRTSLALVLGLAAAPLLSGCEIDEFLGPRPNAAVSELAAGARADADRLSVDNPNLAALREEQARTFDAEVARLCGTLEDGSTPASCTNEEENTEPLEHTGLEQILLSFASLPEESRPLAAQQAIILAEATGTTDVEAAAQRADLSSDPEAADAAREVLRREHALAYGVGVAKAFGASNLKDLTAAINERIAALTTALEPTGDVPVAEAGYLITGVPSPTDAASAQGFVTAAINQAADSWEAAAAAATGDEAGWLELAVTGAAHAGRFR</sequence>
<reference evidence="2 3" key="1">
    <citation type="submission" date="2015-10" db="EMBL/GenBank/DDBJ databases">
        <title>Corynebacteirum lowii and Corynebacterium oculi species nova, derived from human clinical disease and and emended description of Corynebacterium mastiditis.</title>
        <authorList>
            <person name="Bernard K."/>
            <person name="Pacheco A.L."/>
            <person name="Mcdougall C."/>
            <person name="Burtx T."/>
            <person name="Weibe D."/>
            <person name="Tyler S."/>
            <person name="Olson A.B."/>
            <person name="Cnockaert M."/>
            <person name="Eguchi H."/>
            <person name="Kuwahara T."/>
            <person name="Nakayama-Imaohji H."/>
            <person name="Boudewijins M."/>
            <person name="Van Hoecke F."/>
            <person name="Bernier A.-M."/>
            <person name="Vandamme P."/>
        </authorList>
    </citation>
    <scope>NUCLEOTIDE SEQUENCE [LARGE SCALE GENOMIC DNA]</scope>
    <source>
        <strain evidence="2 3">NML 130210</strain>
    </source>
</reference>
<dbReference type="STRING" id="1544416.Cocul_00503"/>
<dbReference type="InterPro" id="IPR012347">
    <property type="entry name" value="Ferritin-like"/>
</dbReference>
<evidence type="ECO:0000256" key="1">
    <source>
        <dbReference type="SAM" id="SignalP"/>
    </source>
</evidence>
<gene>
    <name evidence="2" type="ORF">Cocul_00503</name>
</gene>
<dbReference type="AlphaFoldDB" id="A0A0Q1DYN5"/>
<dbReference type="InterPro" id="IPR009078">
    <property type="entry name" value="Ferritin-like_SF"/>
</dbReference>
<name>A0A0Q1DYN5_9CORY</name>
<proteinExistence type="predicted"/>
<keyword evidence="3" id="KW-1185">Reference proteome</keyword>
<dbReference type="SUPFAM" id="SSF47240">
    <property type="entry name" value="Ferritin-like"/>
    <property type="match status" value="1"/>
</dbReference>
<keyword evidence="1" id="KW-0732">Signal</keyword>
<feature type="signal peptide" evidence="1">
    <location>
        <begin position="1"/>
        <end position="26"/>
    </location>
</feature>
<dbReference type="Gene3D" id="1.20.1260.10">
    <property type="match status" value="1"/>
</dbReference>
<feature type="chain" id="PRO_5038355622" description="DUF4439 domain-containing protein" evidence="1">
    <location>
        <begin position="27"/>
        <end position="276"/>
    </location>
</feature>
<dbReference type="EMBL" id="LKST01000001">
    <property type="protein sequence ID" value="KQB85364.1"/>
    <property type="molecule type" value="Genomic_DNA"/>
</dbReference>
<dbReference type="Proteomes" id="UP000050517">
    <property type="component" value="Unassembled WGS sequence"/>
</dbReference>
<comment type="caution">
    <text evidence="2">The sequence shown here is derived from an EMBL/GenBank/DDBJ whole genome shotgun (WGS) entry which is preliminary data.</text>
</comment>